<name>A0A369JVA9_HYPMA</name>
<dbReference type="EMBL" id="LUEZ02000040">
    <property type="protein sequence ID" value="RDB25718.1"/>
    <property type="molecule type" value="Genomic_DNA"/>
</dbReference>
<feature type="compositionally biased region" description="Low complexity" evidence="1">
    <location>
        <begin position="32"/>
        <end position="42"/>
    </location>
</feature>
<gene>
    <name evidence="2" type="ORF">Hypma_006370</name>
</gene>
<dbReference type="AlphaFoldDB" id="A0A369JVA9"/>
<protein>
    <submittedName>
        <fullName evidence="2">Uncharacterized protein</fullName>
    </submittedName>
</protein>
<keyword evidence="3" id="KW-1185">Reference proteome</keyword>
<evidence type="ECO:0000313" key="3">
    <source>
        <dbReference type="Proteomes" id="UP000076154"/>
    </source>
</evidence>
<feature type="compositionally biased region" description="Basic and acidic residues" evidence="1">
    <location>
        <begin position="1"/>
        <end position="12"/>
    </location>
</feature>
<dbReference type="Proteomes" id="UP000076154">
    <property type="component" value="Unassembled WGS sequence"/>
</dbReference>
<dbReference type="InParanoid" id="A0A369JVA9"/>
<feature type="compositionally biased region" description="Basic and acidic residues" evidence="1">
    <location>
        <begin position="84"/>
        <end position="93"/>
    </location>
</feature>
<feature type="region of interest" description="Disordered" evidence="1">
    <location>
        <begin position="1"/>
        <end position="42"/>
    </location>
</feature>
<accession>A0A369JVA9</accession>
<evidence type="ECO:0000256" key="1">
    <source>
        <dbReference type="SAM" id="MobiDB-lite"/>
    </source>
</evidence>
<organism evidence="2 3">
    <name type="scientific">Hypsizygus marmoreus</name>
    <name type="common">White beech mushroom</name>
    <name type="synonym">Agaricus marmoreus</name>
    <dbReference type="NCBI Taxonomy" id="39966"/>
    <lineage>
        <taxon>Eukaryota</taxon>
        <taxon>Fungi</taxon>
        <taxon>Dikarya</taxon>
        <taxon>Basidiomycota</taxon>
        <taxon>Agaricomycotina</taxon>
        <taxon>Agaricomycetes</taxon>
        <taxon>Agaricomycetidae</taxon>
        <taxon>Agaricales</taxon>
        <taxon>Tricholomatineae</taxon>
        <taxon>Lyophyllaceae</taxon>
        <taxon>Hypsizygus</taxon>
    </lineage>
</organism>
<sequence length="99" mass="10335">MGPKSKFVETKKPSVGRRPIPTPHSGTPIPPLDIDLPPLNPGSISAAFSKGKAAAASASSIEDQLAANTSRPSFCKKASIQEENDLKSPDRTPVDPSSL</sequence>
<reference evidence="2" key="1">
    <citation type="submission" date="2018-04" db="EMBL/GenBank/DDBJ databases">
        <title>Whole genome sequencing of Hypsizygus marmoreus.</title>
        <authorList>
            <person name="Choi I.-G."/>
            <person name="Min B."/>
            <person name="Kim J.-G."/>
            <person name="Kim S."/>
            <person name="Oh Y.-L."/>
            <person name="Kong W.-S."/>
            <person name="Park H."/>
            <person name="Jeong J."/>
            <person name="Song E.-S."/>
        </authorList>
    </citation>
    <scope>NUCLEOTIDE SEQUENCE [LARGE SCALE GENOMIC DNA]</scope>
    <source>
        <strain evidence="2">51987-8</strain>
    </source>
</reference>
<feature type="region of interest" description="Disordered" evidence="1">
    <location>
        <begin position="62"/>
        <end position="99"/>
    </location>
</feature>
<proteinExistence type="predicted"/>
<comment type="caution">
    <text evidence="2">The sequence shown here is derived from an EMBL/GenBank/DDBJ whole genome shotgun (WGS) entry which is preliminary data.</text>
</comment>
<evidence type="ECO:0000313" key="2">
    <source>
        <dbReference type="EMBL" id="RDB25718.1"/>
    </source>
</evidence>